<organism evidence="6 7">
    <name type="scientific">Halarcobacter mediterraneus</name>
    <dbReference type="NCBI Taxonomy" id="2023153"/>
    <lineage>
        <taxon>Bacteria</taxon>
        <taxon>Pseudomonadati</taxon>
        <taxon>Campylobacterota</taxon>
        <taxon>Epsilonproteobacteria</taxon>
        <taxon>Campylobacterales</taxon>
        <taxon>Arcobacteraceae</taxon>
        <taxon>Halarcobacter</taxon>
    </lineage>
</organism>
<dbReference type="Pfam" id="PF01925">
    <property type="entry name" value="TauE"/>
    <property type="match status" value="1"/>
</dbReference>
<dbReference type="OrthoDB" id="457670at2"/>
<dbReference type="PANTHER" id="PTHR43483:SF3">
    <property type="entry name" value="MEMBRANE TRANSPORTER PROTEIN HI_0806-RELATED"/>
    <property type="match status" value="1"/>
</dbReference>
<keyword evidence="4 5" id="KW-0472">Membrane</keyword>
<reference evidence="6 7" key="1">
    <citation type="submission" date="2017-09" db="EMBL/GenBank/DDBJ databases">
        <title>Genomics of the genus Arcobacter.</title>
        <authorList>
            <person name="Perez-Cataluna A."/>
            <person name="Figueras M.J."/>
            <person name="Salas-Masso N."/>
        </authorList>
    </citation>
    <scope>NUCLEOTIDE SEQUENCE [LARGE SCALE GENOMIC DNA]</scope>
    <source>
        <strain evidence="6 7">F156-34</strain>
    </source>
</reference>
<proteinExistence type="inferred from homology"/>
<feature type="transmembrane region" description="Helical" evidence="5">
    <location>
        <begin position="7"/>
        <end position="39"/>
    </location>
</feature>
<dbReference type="EMBL" id="NXIE01000002">
    <property type="protein sequence ID" value="RXK13397.1"/>
    <property type="molecule type" value="Genomic_DNA"/>
</dbReference>
<dbReference type="Proteomes" id="UP000289718">
    <property type="component" value="Unassembled WGS sequence"/>
</dbReference>
<comment type="subcellular location">
    <subcellularLocation>
        <location evidence="5">Cell membrane</location>
        <topology evidence="5">Multi-pass membrane protein</topology>
    </subcellularLocation>
    <subcellularLocation>
        <location evidence="1">Membrane</location>
        <topology evidence="1">Multi-pass membrane protein</topology>
    </subcellularLocation>
</comment>
<accession>A0A4Q1B547</accession>
<comment type="similarity">
    <text evidence="5">Belongs to the 4-toluene sulfonate uptake permease (TSUP) (TC 2.A.102) family.</text>
</comment>
<dbReference type="AlphaFoldDB" id="A0A4Q1B547"/>
<keyword evidence="5" id="KW-1003">Cell membrane</keyword>
<dbReference type="PANTHER" id="PTHR43483">
    <property type="entry name" value="MEMBRANE TRANSPORTER PROTEIN HI_0806-RELATED"/>
    <property type="match status" value="1"/>
</dbReference>
<feature type="transmembrane region" description="Helical" evidence="5">
    <location>
        <begin position="150"/>
        <end position="171"/>
    </location>
</feature>
<gene>
    <name evidence="6" type="ORF">CP965_06235</name>
</gene>
<evidence type="ECO:0000256" key="5">
    <source>
        <dbReference type="RuleBase" id="RU363041"/>
    </source>
</evidence>
<dbReference type="GO" id="GO:0005886">
    <property type="term" value="C:plasma membrane"/>
    <property type="evidence" value="ECO:0007669"/>
    <property type="project" value="UniProtKB-SubCell"/>
</dbReference>
<evidence type="ECO:0000256" key="2">
    <source>
        <dbReference type="ARBA" id="ARBA00022692"/>
    </source>
</evidence>
<feature type="transmembrane region" description="Helical" evidence="5">
    <location>
        <begin position="212"/>
        <end position="231"/>
    </location>
</feature>
<evidence type="ECO:0000313" key="6">
    <source>
        <dbReference type="EMBL" id="RXK13397.1"/>
    </source>
</evidence>
<name>A0A4Q1B547_9BACT</name>
<dbReference type="InterPro" id="IPR002781">
    <property type="entry name" value="TM_pro_TauE-like"/>
</dbReference>
<feature type="transmembrane region" description="Helical" evidence="5">
    <location>
        <begin position="109"/>
        <end position="129"/>
    </location>
</feature>
<keyword evidence="7" id="KW-1185">Reference proteome</keyword>
<keyword evidence="3 5" id="KW-1133">Transmembrane helix</keyword>
<feature type="transmembrane region" description="Helical" evidence="5">
    <location>
        <begin position="80"/>
        <end position="103"/>
    </location>
</feature>
<protein>
    <recommendedName>
        <fullName evidence="5">Probable membrane transporter protein</fullName>
    </recommendedName>
</protein>
<feature type="transmembrane region" description="Helical" evidence="5">
    <location>
        <begin position="51"/>
        <end position="68"/>
    </location>
</feature>
<sequence>MLDMQTIIYFLLLGSFVGIISGLFGIGGGGIIVPILTVIFLSHETIDESNVVHLALGTSMAIIIITSISSIKAQQKKKAIIWEVVKMMVPGIIIGTFIATFIASKLDSFYLSIIFACFMLYSSIVMFIGKKPKPESKIFSAKTHIISGGLIGALSSLVSIGGGIMSVPYLLVQNIDIKKAIATSSAIGFPIAISGTLGYIINGWAHTSMDTYTLGFVSLPALLCVASASYLTAPIGVMLVHKINVDLMKKLFSFIPLVLSIKMLFSLI</sequence>
<keyword evidence="2 5" id="KW-0812">Transmembrane</keyword>
<feature type="transmembrane region" description="Helical" evidence="5">
    <location>
        <begin position="177"/>
        <end position="200"/>
    </location>
</feature>
<evidence type="ECO:0000256" key="1">
    <source>
        <dbReference type="ARBA" id="ARBA00004141"/>
    </source>
</evidence>
<dbReference type="RefSeq" id="WP_129061219.1">
    <property type="nucleotide sequence ID" value="NZ_NXIE01000002.1"/>
</dbReference>
<comment type="caution">
    <text evidence="6">The sequence shown here is derived from an EMBL/GenBank/DDBJ whole genome shotgun (WGS) entry which is preliminary data.</text>
</comment>
<evidence type="ECO:0000256" key="3">
    <source>
        <dbReference type="ARBA" id="ARBA00022989"/>
    </source>
</evidence>
<evidence type="ECO:0000313" key="7">
    <source>
        <dbReference type="Proteomes" id="UP000289718"/>
    </source>
</evidence>
<evidence type="ECO:0000256" key="4">
    <source>
        <dbReference type="ARBA" id="ARBA00023136"/>
    </source>
</evidence>